<dbReference type="EMBL" id="NEVT01000008">
    <property type="protein sequence ID" value="OZI72647.1"/>
    <property type="molecule type" value="Genomic_DNA"/>
</dbReference>
<dbReference type="AlphaFoldDB" id="A0A261VFQ5"/>
<organism evidence="2 3">
    <name type="scientific">Bordetella genomosp. 2</name>
    <dbReference type="NCBI Taxonomy" id="1983456"/>
    <lineage>
        <taxon>Bacteria</taxon>
        <taxon>Pseudomonadati</taxon>
        <taxon>Pseudomonadota</taxon>
        <taxon>Betaproteobacteria</taxon>
        <taxon>Burkholderiales</taxon>
        <taxon>Alcaligenaceae</taxon>
        <taxon>Bordetella</taxon>
    </lineage>
</organism>
<sequence length="150" mass="16067">MSFAGSFFSRLVVAVLCWTLALAAGAARAASATDPEHFALTPALLDRLDAVTAELDTMRIAGDDADDDDDDGDDAESVEDLARRLDARPEVRAALARQGLSSQQYVAATLAVLHAGMYLAVERSADPRALASFTPQQRANIEVVRAHRKQ</sequence>
<keyword evidence="1" id="KW-0732">Signal</keyword>
<feature type="signal peptide" evidence="1">
    <location>
        <begin position="1"/>
        <end position="29"/>
    </location>
</feature>
<protein>
    <submittedName>
        <fullName evidence="2">Uncharacterized protein</fullName>
    </submittedName>
</protein>
<proteinExistence type="predicted"/>
<gene>
    <name evidence="2" type="ORF">CAL24_20400</name>
</gene>
<keyword evidence="3" id="KW-1185">Reference proteome</keyword>
<feature type="chain" id="PRO_5012537371" evidence="1">
    <location>
        <begin position="30"/>
        <end position="150"/>
    </location>
</feature>
<evidence type="ECO:0000313" key="3">
    <source>
        <dbReference type="Proteomes" id="UP000215633"/>
    </source>
</evidence>
<reference evidence="3" key="1">
    <citation type="submission" date="2017-05" db="EMBL/GenBank/DDBJ databases">
        <title>Complete and WGS of Bordetella genogroups.</title>
        <authorList>
            <person name="Spilker T."/>
            <person name="Lipuma J."/>
        </authorList>
    </citation>
    <scope>NUCLEOTIDE SEQUENCE [LARGE SCALE GENOMIC DNA]</scope>
    <source>
        <strain evidence="3">AU8256</strain>
    </source>
</reference>
<evidence type="ECO:0000256" key="1">
    <source>
        <dbReference type="SAM" id="SignalP"/>
    </source>
</evidence>
<accession>A0A261VFQ5</accession>
<comment type="caution">
    <text evidence="2">The sequence shown here is derived from an EMBL/GenBank/DDBJ whole genome shotgun (WGS) entry which is preliminary data.</text>
</comment>
<evidence type="ECO:0000313" key="2">
    <source>
        <dbReference type="EMBL" id="OZI72647.1"/>
    </source>
</evidence>
<dbReference type="RefSeq" id="WP_094807755.1">
    <property type="nucleotide sequence ID" value="NZ_NEVT01000008.1"/>
</dbReference>
<name>A0A261VFQ5_9BORD</name>
<dbReference type="Proteomes" id="UP000215633">
    <property type="component" value="Unassembled WGS sequence"/>
</dbReference>